<dbReference type="SUPFAM" id="SSF103473">
    <property type="entry name" value="MFS general substrate transporter"/>
    <property type="match status" value="2"/>
</dbReference>
<feature type="transmembrane region" description="Helical" evidence="6">
    <location>
        <begin position="708"/>
        <end position="728"/>
    </location>
</feature>
<dbReference type="PANTHER" id="PTHR23506:SF4">
    <property type="entry name" value="PORTABELLA"/>
    <property type="match status" value="1"/>
</dbReference>
<keyword evidence="5 6" id="KW-0472">Membrane</keyword>
<protein>
    <recommendedName>
        <fullName evidence="7">Major facilitator superfamily (MFS) profile domain-containing protein</fullName>
    </recommendedName>
</protein>
<evidence type="ECO:0000256" key="4">
    <source>
        <dbReference type="ARBA" id="ARBA00022989"/>
    </source>
</evidence>
<evidence type="ECO:0000256" key="6">
    <source>
        <dbReference type="SAM" id="Phobius"/>
    </source>
</evidence>
<proteinExistence type="predicted"/>
<feature type="transmembrane region" description="Helical" evidence="6">
    <location>
        <begin position="767"/>
        <end position="789"/>
    </location>
</feature>
<feature type="transmembrane region" description="Helical" evidence="6">
    <location>
        <begin position="907"/>
        <end position="926"/>
    </location>
</feature>
<feature type="transmembrane region" description="Helical" evidence="6">
    <location>
        <begin position="844"/>
        <end position="868"/>
    </location>
</feature>
<evidence type="ECO:0000256" key="2">
    <source>
        <dbReference type="ARBA" id="ARBA00022448"/>
    </source>
</evidence>
<dbReference type="Proteomes" id="UP000887458">
    <property type="component" value="Unassembled WGS sequence"/>
</dbReference>
<comment type="caution">
    <text evidence="8">The sequence shown here is derived from an EMBL/GenBank/DDBJ whole genome shotgun (WGS) entry which is preliminary data.</text>
</comment>
<sequence length="1072" mass="121030">MVIIIDNNQTTSMSSINNDNNNNNNNNNNKWTISTYFRRLKCPFRFIIALMGILASILLCSTRYNVSIAIVSMVKDFASTTPSNSYCHRIDPDYPNRLESLFRSSSSLSASLIKSLNETAISQEVTWTDLEQGIVLGAYYYGYAATHIFGGRWSERYGPKWVTVIGLIGAAILNAILPFGSNFFVFALLRVLIGCFHGVVEPALFFMFKKWFPPNEQTLALSVLLIGNALGLILNVPISAAITHIILPADIPDWSLLFFGGSALHLIWLVLWIFLVTDIPDNHRLITDKEISYIRQNSHNVLETNLRTVPWQQILKTKALYASIMAKLCWSFNHAIIIDNGPSFLNKIFNFNMLKASEHIALIYTVTVIVFIFSAFLFARLDNWTKLSHTRLRKLFQAIVFIGSSVTMFAIANNECNLYLLEIFIIINMITQGFTSVGEYPMINEFAGYYSGTVYGITITFDSLARALAPLIRCELVNQSDLKANWVIVFYITAILNLIGLIIFELLASTTPKQWALKRDLVRTISPTNDGHIERPVKKELKLELQNPNYRQDIDTETDDWRQFKTSTLMLFLMNIFRKFSGQIEHAQGSQRFHVLLVYFSILLDNLLLTVVVPVIPDFLVGIHEQQLQHSEWNENDFNKAINHSNHSFNHYIIDHHFGINGRSMAILNHYDPKTFNTENGQIGTILSSKAFVQLVFNPLVSPIINQLGYELTLILGVAVLFNSLYLIGQSFIMLLIPRAMQGIASSMINISGMSMVANMIRDEESRIGQIGFCLSGMATGVLIGYPFGSFFYQWFGKTTLFGIIVVSILLLLIAQLITINWSPTNAPTHYDSKTIDIITNSRVILFIVIISISTVTMSLLESFLPIWLIKEIRPPKWKLGVVFIPDSVGYLIGTNLFTLFDISIEYRWLLVIVALWTIGISAFMVPLIPNLLYLALPHFGIGLGIGTIDSTLWPMLAELVDEQFAAQYGYVYTASQTASSAAYAFGPLFGGALINRKIIHFESLMHLIGIANFVLGLLALARSHSYGHFGKKKIQRSLSMINNDDNDDDSRQQMIALQQRFPLSQNYQRFD</sequence>
<feature type="transmembrane region" description="Helical" evidence="6">
    <location>
        <begin position="801"/>
        <end position="824"/>
    </location>
</feature>
<evidence type="ECO:0000313" key="8">
    <source>
        <dbReference type="EMBL" id="KAH9419974.1"/>
    </source>
</evidence>
<keyword evidence="4 6" id="KW-1133">Transmembrane helix</keyword>
<evidence type="ECO:0000256" key="3">
    <source>
        <dbReference type="ARBA" id="ARBA00022692"/>
    </source>
</evidence>
<feature type="domain" description="Major facilitator superfamily (MFS) profile" evidence="7">
    <location>
        <begin position="53"/>
        <end position="512"/>
    </location>
</feature>
<feature type="transmembrane region" description="Helical" evidence="6">
    <location>
        <begin position="183"/>
        <end position="207"/>
    </location>
</feature>
<keyword evidence="9" id="KW-1185">Reference proteome</keyword>
<feature type="transmembrane region" description="Helical" evidence="6">
    <location>
        <begin position="44"/>
        <end position="66"/>
    </location>
</feature>
<evidence type="ECO:0000256" key="1">
    <source>
        <dbReference type="ARBA" id="ARBA00004141"/>
    </source>
</evidence>
<feature type="transmembrane region" description="Helical" evidence="6">
    <location>
        <begin position="254"/>
        <end position="275"/>
    </location>
</feature>
<comment type="subcellular location">
    <subcellularLocation>
        <location evidence="1">Membrane</location>
        <topology evidence="1">Multi-pass membrane protein</topology>
    </subcellularLocation>
</comment>
<reference evidence="8 9" key="2">
    <citation type="journal article" date="2022" name="Mol. Biol. Evol.">
        <title>Comparative Genomics Reveals Insights into the Divergent Evolution of Astigmatic Mites and Household Pest Adaptations.</title>
        <authorList>
            <person name="Xiong Q."/>
            <person name="Wan A.T."/>
            <person name="Liu X."/>
            <person name="Fung C.S."/>
            <person name="Xiao X."/>
            <person name="Malainual N."/>
            <person name="Hou J."/>
            <person name="Wang L."/>
            <person name="Wang M."/>
            <person name="Yang K.Y."/>
            <person name="Cui Y."/>
            <person name="Leung E.L."/>
            <person name="Nong W."/>
            <person name="Shin S.K."/>
            <person name="Au S.W."/>
            <person name="Jeong K.Y."/>
            <person name="Chew F.T."/>
            <person name="Hui J.H."/>
            <person name="Leung T.F."/>
            <person name="Tungtrongchitr A."/>
            <person name="Zhong N."/>
            <person name="Liu Z."/>
            <person name="Tsui S.K."/>
        </authorList>
    </citation>
    <scope>NUCLEOTIDE SEQUENCE [LARGE SCALE GENOMIC DNA]</scope>
    <source>
        <strain evidence="8">Derp</strain>
    </source>
</reference>
<dbReference type="Pfam" id="PF07690">
    <property type="entry name" value="MFS_1"/>
    <property type="match status" value="2"/>
</dbReference>
<feature type="transmembrane region" description="Helical" evidence="6">
    <location>
        <begin position="358"/>
        <end position="379"/>
    </location>
</feature>
<keyword evidence="3 6" id="KW-0812">Transmembrane</keyword>
<dbReference type="EMBL" id="NJHN03000054">
    <property type="protein sequence ID" value="KAH9419974.1"/>
    <property type="molecule type" value="Genomic_DNA"/>
</dbReference>
<feature type="transmembrane region" description="Helical" evidence="6">
    <location>
        <begin position="880"/>
        <end position="901"/>
    </location>
</feature>
<feature type="transmembrane region" description="Helical" evidence="6">
    <location>
        <begin position="488"/>
        <end position="508"/>
    </location>
</feature>
<dbReference type="InterPro" id="IPR050930">
    <property type="entry name" value="MFS_Vesicular_Transporter"/>
</dbReference>
<dbReference type="PROSITE" id="PS50850">
    <property type="entry name" value="MFS"/>
    <property type="match status" value="1"/>
</dbReference>
<reference evidence="8 9" key="1">
    <citation type="journal article" date="2018" name="J. Allergy Clin. Immunol.">
        <title>High-quality assembly of Dermatophagoides pteronyssinus genome and transcriptome reveals a wide range of novel allergens.</title>
        <authorList>
            <person name="Liu X.Y."/>
            <person name="Yang K.Y."/>
            <person name="Wang M.Q."/>
            <person name="Kwok J.S."/>
            <person name="Zeng X."/>
            <person name="Yang Z."/>
            <person name="Xiao X.J."/>
            <person name="Lau C.P."/>
            <person name="Li Y."/>
            <person name="Huang Z.M."/>
            <person name="Ba J.G."/>
            <person name="Yim A.K."/>
            <person name="Ouyang C.Y."/>
            <person name="Ngai S.M."/>
            <person name="Chan T.F."/>
            <person name="Leung E.L."/>
            <person name="Liu L."/>
            <person name="Liu Z.G."/>
            <person name="Tsui S.K."/>
        </authorList>
    </citation>
    <scope>NUCLEOTIDE SEQUENCE [LARGE SCALE GENOMIC DNA]</scope>
    <source>
        <strain evidence="8">Derp</strain>
    </source>
</reference>
<evidence type="ECO:0000256" key="5">
    <source>
        <dbReference type="ARBA" id="ARBA00023136"/>
    </source>
</evidence>
<evidence type="ECO:0000259" key="7">
    <source>
        <dbReference type="PROSITE" id="PS50850"/>
    </source>
</evidence>
<feature type="transmembrane region" description="Helical" evidence="6">
    <location>
        <begin position="933"/>
        <end position="954"/>
    </location>
</feature>
<feature type="transmembrane region" description="Helical" evidence="6">
    <location>
        <begin position="161"/>
        <end position="177"/>
    </location>
</feature>
<feature type="transmembrane region" description="Helical" evidence="6">
    <location>
        <begin position="219"/>
        <end position="242"/>
    </location>
</feature>
<feature type="transmembrane region" description="Helical" evidence="6">
    <location>
        <begin position="596"/>
        <end position="616"/>
    </location>
</feature>
<name>A0ABQ8JBL3_DERPT</name>
<organism evidence="8 9">
    <name type="scientific">Dermatophagoides pteronyssinus</name>
    <name type="common">European house dust mite</name>
    <dbReference type="NCBI Taxonomy" id="6956"/>
    <lineage>
        <taxon>Eukaryota</taxon>
        <taxon>Metazoa</taxon>
        <taxon>Ecdysozoa</taxon>
        <taxon>Arthropoda</taxon>
        <taxon>Chelicerata</taxon>
        <taxon>Arachnida</taxon>
        <taxon>Acari</taxon>
        <taxon>Acariformes</taxon>
        <taxon>Sarcoptiformes</taxon>
        <taxon>Astigmata</taxon>
        <taxon>Psoroptidia</taxon>
        <taxon>Analgoidea</taxon>
        <taxon>Pyroglyphidae</taxon>
        <taxon>Dermatophagoidinae</taxon>
        <taxon>Dermatophagoides</taxon>
    </lineage>
</organism>
<dbReference type="Gene3D" id="1.20.1250.20">
    <property type="entry name" value="MFS general substrate transporter like domains"/>
    <property type="match status" value="2"/>
</dbReference>
<feature type="transmembrane region" description="Helical" evidence="6">
    <location>
        <begin position="395"/>
        <end position="412"/>
    </location>
</feature>
<gene>
    <name evidence="8" type="ORF">DERP_001807</name>
</gene>
<dbReference type="PANTHER" id="PTHR23506">
    <property type="entry name" value="GH10249P"/>
    <property type="match status" value="1"/>
</dbReference>
<keyword evidence="2" id="KW-0813">Transport</keyword>
<evidence type="ECO:0000313" key="9">
    <source>
        <dbReference type="Proteomes" id="UP000887458"/>
    </source>
</evidence>
<dbReference type="InterPro" id="IPR036259">
    <property type="entry name" value="MFS_trans_sf"/>
</dbReference>
<feature type="transmembrane region" description="Helical" evidence="6">
    <location>
        <begin position="1004"/>
        <end position="1022"/>
    </location>
</feature>
<accession>A0ABQ8JBL3</accession>
<feature type="transmembrane region" description="Helical" evidence="6">
    <location>
        <begin position="418"/>
        <end position="437"/>
    </location>
</feature>
<dbReference type="InterPro" id="IPR020846">
    <property type="entry name" value="MFS_dom"/>
</dbReference>
<dbReference type="InterPro" id="IPR011701">
    <property type="entry name" value="MFS"/>
</dbReference>